<evidence type="ECO:0000256" key="1">
    <source>
        <dbReference type="SAM" id="MobiDB-lite"/>
    </source>
</evidence>
<feature type="compositionally biased region" description="Basic and acidic residues" evidence="1">
    <location>
        <begin position="105"/>
        <end position="116"/>
    </location>
</feature>
<accession>A0A0F9NGG7</accession>
<gene>
    <name evidence="2" type="ORF">LCGC14_1265510</name>
</gene>
<reference evidence="2" key="1">
    <citation type="journal article" date="2015" name="Nature">
        <title>Complex archaea that bridge the gap between prokaryotes and eukaryotes.</title>
        <authorList>
            <person name="Spang A."/>
            <person name="Saw J.H."/>
            <person name="Jorgensen S.L."/>
            <person name="Zaremba-Niedzwiedzka K."/>
            <person name="Martijn J."/>
            <person name="Lind A.E."/>
            <person name="van Eijk R."/>
            <person name="Schleper C."/>
            <person name="Guy L."/>
            <person name="Ettema T.J."/>
        </authorList>
    </citation>
    <scope>NUCLEOTIDE SEQUENCE</scope>
</reference>
<name>A0A0F9NGG7_9ZZZZ</name>
<organism evidence="2">
    <name type="scientific">marine sediment metagenome</name>
    <dbReference type="NCBI Taxonomy" id="412755"/>
    <lineage>
        <taxon>unclassified sequences</taxon>
        <taxon>metagenomes</taxon>
        <taxon>ecological metagenomes</taxon>
    </lineage>
</organism>
<evidence type="ECO:0000313" key="2">
    <source>
        <dbReference type="EMBL" id="KKM87785.1"/>
    </source>
</evidence>
<proteinExistence type="predicted"/>
<dbReference type="AlphaFoldDB" id="A0A0F9NGG7"/>
<protein>
    <submittedName>
        <fullName evidence="2">Uncharacterized protein</fullName>
    </submittedName>
</protein>
<dbReference type="EMBL" id="LAZR01007055">
    <property type="protein sequence ID" value="KKM87785.1"/>
    <property type="molecule type" value="Genomic_DNA"/>
</dbReference>
<comment type="caution">
    <text evidence="2">The sequence shown here is derived from an EMBL/GenBank/DDBJ whole genome shotgun (WGS) entry which is preliminary data.</text>
</comment>
<feature type="region of interest" description="Disordered" evidence="1">
    <location>
        <begin position="103"/>
        <end position="122"/>
    </location>
</feature>
<sequence length="122" mass="13555">MQRILRDNMQMMVAIGVFLAIVTVAKVGWGQEPPKPLTPEQKIESLTNSILNLKLDLAAEKHGYGQELKIVVDFKAHNMLLQKIVKELQAKLKAANAEIAQLTVKPKEEKKDEKAPDNGAVD</sequence>